<reference evidence="3 4" key="1">
    <citation type="submission" date="2019-10" db="EMBL/GenBank/DDBJ databases">
        <title>Three novel species isolated from a subtropical stream in China.</title>
        <authorList>
            <person name="Lu H."/>
        </authorList>
    </citation>
    <scope>NUCLEOTIDE SEQUENCE [LARGE SCALE GENOMIC DNA]</scope>
    <source>
        <strain evidence="3 4">FT13W</strain>
    </source>
</reference>
<dbReference type="InterPro" id="IPR012373">
    <property type="entry name" value="Ferrdict_sens_TM"/>
</dbReference>
<keyword evidence="4" id="KW-1185">Reference proteome</keyword>
<organism evidence="3 4">
    <name type="scientific">Janthinobacterium violaceinigrum</name>
    <dbReference type="NCBI Taxonomy" id="2654252"/>
    <lineage>
        <taxon>Bacteria</taxon>
        <taxon>Pseudomonadati</taxon>
        <taxon>Pseudomonadota</taxon>
        <taxon>Betaproteobacteria</taxon>
        <taxon>Burkholderiales</taxon>
        <taxon>Oxalobacteraceae</taxon>
        <taxon>Janthinobacterium</taxon>
    </lineage>
</organism>
<dbReference type="AlphaFoldDB" id="A0A6I1I1V7"/>
<dbReference type="InterPro" id="IPR032623">
    <property type="entry name" value="FecR_N"/>
</dbReference>
<evidence type="ECO:0000259" key="1">
    <source>
        <dbReference type="Pfam" id="PF04773"/>
    </source>
</evidence>
<name>A0A6I1I1V7_9BURK</name>
<dbReference type="InterPro" id="IPR006860">
    <property type="entry name" value="FecR"/>
</dbReference>
<dbReference type="PANTHER" id="PTHR30273:SF2">
    <property type="entry name" value="PROTEIN FECR"/>
    <property type="match status" value="1"/>
</dbReference>
<dbReference type="Proteomes" id="UP000468717">
    <property type="component" value="Unassembled WGS sequence"/>
</dbReference>
<feature type="domain" description="FecR protein" evidence="1">
    <location>
        <begin position="129"/>
        <end position="224"/>
    </location>
</feature>
<dbReference type="GO" id="GO:0016989">
    <property type="term" value="F:sigma factor antagonist activity"/>
    <property type="evidence" value="ECO:0007669"/>
    <property type="project" value="TreeGrafter"/>
</dbReference>
<accession>A0A6I1I1V7</accession>
<dbReference type="Pfam" id="PF04773">
    <property type="entry name" value="FecR"/>
    <property type="match status" value="1"/>
</dbReference>
<dbReference type="PANTHER" id="PTHR30273">
    <property type="entry name" value="PERIPLASMIC SIGNAL SENSOR AND SIGMA FACTOR ACTIVATOR FECR-RELATED"/>
    <property type="match status" value="1"/>
</dbReference>
<evidence type="ECO:0000313" key="3">
    <source>
        <dbReference type="EMBL" id="KAB8064914.1"/>
    </source>
</evidence>
<dbReference type="EMBL" id="WFLI01000010">
    <property type="protein sequence ID" value="KAB8064914.1"/>
    <property type="molecule type" value="Genomic_DNA"/>
</dbReference>
<proteinExistence type="predicted"/>
<comment type="caution">
    <text evidence="3">The sequence shown here is derived from an EMBL/GenBank/DDBJ whole genome shotgun (WGS) entry which is preliminary data.</text>
</comment>
<sequence>MRGATVYAQGRPIDLAIAMQAAEWLTTLMSGVATPAEKTAWQEWRRAHPDHERAWQHIESVSGGLRELDAQASRKALLPGPNVRSRPASPLSRRNSLQLLAWISTIGITGWFGARSPYAPDFARAALADLSTGVGERRELTLPDGSQLHLNSGSAVNVRFSGTQRLLQLVQGEVFIATAREAGLPYRPFLVETAQGHAQALGTRYSVRQADGSTQVAVEEGAVRLLPRHGDASLVLQAGQGGGMTAQQLLPAHAVSPDIWAWRQGLLLADAMPLRDFLHELSRHRHGLLGCDDAVAALRISGVFPLADLDAVLLSLPNSLPVDVRLRTRYWVQVEARQKR</sequence>
<evidence type="ECO:0000313" key="4">
    <source>
        <dbReference type="Proteomes" id="UP000468717"/>
    </source>
</evidence>
<feature type="domain" description="FecR N-terminal" evidence="2">
    <location>
        <begin position="20"/>
        <end position="60"/>
    </location>
</feature>
<protein>
    <submittedName>
        <fullName evidence="3">DUF4880 domain-containing protein</fullName>
    </submittedName>
</protein>
<evidence type="ECO:0000259" key="2">
    <source>
        <dbReference type="Pfam" id="PF16220"/>
    </source>
</evidence>
<dbReference type="PIRSF" id="PIRSF018266">
    <property type="entry name" value="FecR"/>
    <property type="match status" value="1"/>
</dbReference>
<gene>
    <name evidence="3" type="ORF">GCN75_11530</name>
</gene>
<dbReference type="Pfam" id="PF16220">
    <property type="entry name" value="DUF4880"/>
    <property type="match status" value="1"/>
</dbReference>
<dbReference type="RefSeq" id="WP_152282633.1">
    <property type="nucleotide sequence ID" value="NZ_WFLI01000010.1"/>
</dbReference>
<dbReference type="Gene3D" id="2.60.120.1440">
    <property type="match status" value="1"/>
</dbReference>